<sequence>MKSNQVQKVSDVPKFLDSFDTFLLDCDGVLWRGSTLLPHTKEVLQQLRSMGKRLLFVTNNSTKSREDYKKVFAKFGIEVSADEVISSSSAVAHYLKDEAHFTKTAYVVGEAGITRELDALGISWIGGVDHKENMTMQELEHIELDPRIGAVVVGLDTNINYRKVAYAQLHLRNRPETLFLATNADSTFPSAGHMLPGSGTMVAMVEACSGRKALVIGKPSKTLIDLVVHQYGLDKERTCMVGDRLNTDIQFGLNGGISTLLVLTGVTTEEELMSPDNPTHPHHYIPAFGDLLLASSSSHLLLRNTT</sequence>
<dbReference type="Pfam" id="PF13242">
    <property type="entry name" value="Hydrolase_like"/>
    <property type="match status" value="1"/>
</dbReference>
<gene>
    <name evidence="5" type="ORF">ACA1_181240</name>
</gene>
<feature type="active site" description="Proton donor" evidence="2">
    <location>
        <position position="27"/>
    </location>
</feature>
<proteinExistence type="predicted"/>
<dbReference type="InterPro" id="IPR006349">
    <property type="entry name" value="PGP_euk"/>
</dbReference>
<feature type="active site" description="Nucleophile" evidence="2">
    <location>
        <position position="25"/>
    </location>
</feature>
<dbReference type="Proteomes" id="UP000011083">
    <property type="component" value="Unassembled WGS sequence"/>
</dbReference>
<dbReference type="GO" id="GO:0046872">
    <property type="term" value="F:metal ion binding"/>
    <property type="evidence" value="ECO:0007669"/>
    <property type="project" value="UniProtKB-KW"/>
</dbReference>
<evidence type="ECO:0000256" key="4">
    <source>
        <dbReference type="PIRSR" id="PIRSR000915-3"/>
    </source>
</evidence>
<dbReference type="EMBL" id="KB008172">
    <property type="protein sequence ID" value="ELR10871.1"/>
    <property type="molecule type" value="Genomic_DNA"/>
</dbReference>
<dbReference type="OMA" id="PPMHRET"/>
<keyword evidence="4" id="KW-0479">Metal-binding</keyword>
<dbReference type="PANTHER" id="PTHR19288">
    <property type="entry name" value="4-NITROPHENYLPHOSPHATASE-RELATED"/>
    <property type="match status" value="1"/>
</dbReference>
<name>L8GFB0_ACACF</name>
<evidence type="ECO:0000256" key="3">
    <source>
        <dbReference type="PIRSR" id="PIRSR000915-2"/>
    </source>
</evidence>
<dbReference type="Gene3D" id="3.40.50.1000">
    <property type="entry name" value="HAD superfamily/HAD-like"/>
    <property type="match status" value="2"/>
</dbReference>
<dbReference type="NCBIfam" id="TIGR01452">
    <property type="entry name" value="PGP_euk"/>
    <property type="match status" value="1"/>
</dbReference>
<dbReference type="InterPro" id="IPR006357">
    <property type="entry name" value="HAD-SF_hydro_IIA"/>
</dbReference>
<keyword evidence="6" id="KW-1185">Reference proteome</keyword>
<dbReference type="GO" id="GO:0005737">
    <property type="term" value="C:cytoplasm"/>
    <property type="evidence" value="ECO:0007669"/>
    <property type="project" value="TreeGrafter"/>
</dbReference>
<feature type="binding site" evidence="4">
    <location>
        <position position="243"/>
    </location>
    <ligand>
        <name>Mg(2+)</name>
        <dbReference type="ChEBI" id="CHEBI:18420"/>
    </ligand>
</feature>
<evidence type="ECO:0000313" key="5">
    <source>
        <dbReference type="EMBL" id="ELR10871.1"/>
    </source>
</evidence>
<dbReference type="PIRSF" id="PIRSF000915">
    <property type="entry name" value="PGP-type_phosphatase"/>
    <property type="match status" value="1"/>
</dbReference>
<dbReference type="InterPro" id="IPR036412">
    <property type="entry name" value="HAD-like_sf"/>
</dbReference>
<dbReference type="AlphaFoldDB" id="L8GFB0"/>
<dbReference type="SUPFAM" id="SSF56784">
    <property type="entry name" value="HAD-like"/>
    <property type="match status" value="1"/>
</dbReference>
<comment type="cofactor">
    <cofactor evidence="4">
        <name>Mg(2+)</name>
        <dbReference type="ChEBI" id="CHEBI:18420"/>
    </cofactor>
    <text evidence="4">Divalent metal ions. Mg(2+) is the most effective.</text>
</comment>
<feature type="binding site" evidence="4">
    <location>
        <position position="27"/>
    </location>
    <ligand>
        <name>Mg(2+)</name>
        <dbReference type="ChEBI" id="CHEBI:18420"/>
    </ligand>
</feature>
<dbReference type="InterPro" id="IPR023214">
    <property type="entry name" value="HAD_sf"/>
</dbReference>
<keyword evidence="1" id="KW-0378">Hydrolase</keyword>
<organism evidence="5 6">
    <name type="scientific">Acanthamoeba castellanii (strain ATCC 30010 / Neff)</name>
    <dbReference type="NCBI Taxonomy" id="1257118"/>
    <lineage>
        <taxon>Eukaryota</taxon>
        <taxon>Amoebozoa</taxon>
        <taxon>Discosea</taxon>
        <taxon>Longamoebia</taxon>
        <taxon>Centramoebida</taxon>
        <taxon>Acanthamoebidae</taxon>
        <taxon>Acanthamoeba</taxon>
    </lineage>
</organism>
<evidence type="ECO:0000256" key="2">
    <source>
        <dbReference type="PIRSR" id="PIRSR000915-1"/>
    </source>
</evidence>
<dbReference type="NCBIfam" id="TIGR01460">
    <property type="entry name" value="HAD-SF-IIA"/>
    <property type="match status" value="1"/>
</dbReference>
<dbReference type="KEGG" id="acan:ACA1_181240"/>
<dbReference type="GO" id="GO:0016791">
    <property type="term" value="F:phosphatase activity"/>
    <property type="evidence" value="ECO:0007669"/>
    <property type="project" value="InterPro"/>
</dbReference>
<feature type="binding site" evidence="4">
    <location>
        <position position="25"/>
    </location>
    <ligand>
        <name>Mg(2+)</name>
        <dbReference type="ChEBI" id="CHEBI:18420"/>
    </ligand>
</feature>
<dbReference type="VEuPathDB" id="AmoebaDB:ACA1_181240"/>
<accession>L8GFB0</accession>
<dbReference type="GeneID" id="14911240"/>
<dbReference type="RefSeq" id="XP_004332884.1">
    <property type="nucleotide sequence ID" value="XM_004332836.1"/>
</dbReference>
<protein>
    <submittedName>
        <fullName evidence="5">4nitrophenylphosphatase-like protein</fullName>
    </submittedName>
</protein>
<reference evidence="5 6" key="1">
    <citation type="journal article" date="2013" name="Genome Biol.">
        <title>Genome of Acanthamoeba castellanii highlights extensive lateral gene transfer and early evolution of tyrosine kinase signaling.</title>
        <authorList>
            <person name="Clarke M."/>
            <person name="Lohan A.J."/>
            <person name="Liu B."/>
            <person name="Lagkouvardos I."/>
            <person name="Roy S."/>
            <person name="Zafar N."/>
            <person name="Bertelli C."/>
            <person name="Schilde C."/>
            <person name="Kianianmomeni A."/>
            <person name="Burglin T.R."/>
            <person name="Frech C."/>
            <person name="Turcotte B."/>
            <person name="Kopec K.O."/>
            <person name="Synnott J.M."/>
            <person name="Choo C."/>
            <person name="Paponov I."/>
            <person name="Finkler A."/>
            <person name="Soon Heng Tan C."/>
            <person name="Hutchins A.P."/>
            <person name="Weinmeier T."/>
            <person name="Rattei T."/>
            <person name="Chu J.S."/>
            <person name="Gimenez G."/>
            <person name="Irimia M."/>
            <person name="Rigden D.J."/>
            <person name="Fitzpatrick D.A."/>
            <person name="Lorenzo-Morales J."/>
            <person name="Bateman A."/>
            <person name="Chiu C.H."/>
            <person name="Tang P."/>
            <person name="Hegemann P."/>
            <person name="Fromm H."/>
            <person name="Raoult D."/>
            <person name="Greub G."/>
            <person name="Miranda-Saavedra D."/>
            <person name="Chen N."/>
            <person name="Nash P."/>
            <person name="Ginger M.L."/>
            <person name="Horn M."/>
            <person name="Schaap P."/>
            <person name="Caler L."/>
            <person name="Loftus B."/>
        </authorList>
    </citation>
    <scope>NUCLEOTIDE SEQUENCE [LARGE SCALE GENOMIC DNA]</scope>
    <source>
        <strain evidence="5 6">Neff</strain>
    </source>
</reference>
<dbReference type="PANTHER" id="PTHR19288:SF46">
    <property type="entry name" value="HALOACID DEHALOGENASE-LIKE HYDROLASE DOMAIN-CONTAINING PROTEIN 2"/>
    <property type="match status" value="1"/>
</dbReference>
<dbReference type="Pfam" id="PF13344">
    <property type="entry name" value="Hydrolase_6"/>
    <property type="match status" value="1"/>
</dbReference>
<evidence type="ECO:0000256" key="1">
    <source>
        <dbReference type="ARBA" id="ARBA00022801"/>
    </source>
</evidence>
<evidence type="ECO:0000313" key="6">
    <source>
        <dbReference type="Proteomes" id="UP000011083"/>
    </source>
</evidence>
<dbReference type="STRING" id="1257118.L8GFB0"/>
<feature type="binding site" evidence="3">
    <location>
        <position position="218"/>
    </location>
    <ligand>
        <name>substrate</name>
    </ligand>
</feature>
<keyword evidence="4" id="KW-0460">Magnesium</keyword>
<dbReference type="OrthoDB" id="413953at2759"/>